<protein>
    <submittedName>
        <fullName evidence="2">Uncharacterized protein</fullName>
    </submittedName>
</protein>
<dbReference type="RefSeq" id="WP_132435029.1">
    <property type="nucleotide sequence ID" value="NZ_SLWK01000016.1"/>
</dbReference>
<sequence length="123" mass="14224">MTKRFRNIAICLFATIYCFAMVVVPSSLAASDSYDEQTVNQERFISGLSVINFNHTSQTDSSLSIFTNLSITDSPIPFIGYHSIVDLINQLFKEKLIKSRFFTENVLINHRKSDIIFPFHYFW</sequence>
<dbReference type="AlphaFoldDB" id="A0A4R2GC02"/>
<reference evidence="2 3" key="1">
    <citation type="submission" date="2019-03" db="EMBL/GenBank/DDBJ databases">
        <title>Genomic Encyclopedia of Type Strains, Phase IV (KMG-IV): sequencing the most valuable type-strain genomes for metagenomic binning, comparative biology and taxonomic classification.</title>
        <authorList>
            <person name="Goeker M."/>
        </authorList>
    </citation>
    <scope>NUCLEOTIDE SEQUENCE [LARGE SCALE GENOMIC DNA]</scope>
    <source>
        <strain evidence="2 3">DSM 24179</strain>
    </source>
</reference>
<keyword evidence="3" id="KW-1185">Reference proteome</keyword>
<organism evidence="2 3">
    <name type="scientific">Natronoflexus pectinivorans</name>
    <dbReference type="NCBI Taxonomy" id="682526"/>
    <lineage>
        <taxon>Bacteria</taxon>
        <taxon>Pseudomonadati</taxon>
        <taxon>Bacteroidota</taxon>
        <taxon>Bacteroidia</taxon>
        <taxon>Marinilabiliales</taxon>
        <taxon>Marinilabiliaceae</taxon>
        <taxon>Natronoflexus</taxon>
    </lineage>
</organism>
<dbReference type="OrthoDB" id="982927at2"/>
<name>A0A4R2GC02_9BACT</name>
<evidence type="ECO:0000256" key="1">
    <source>
        <dbReference type="SAM" id="SignalP"/>
    </source>
</evidence>
<comment type="caution">
    <text evidence="2">The sequence shown here is derived from an EMBL/GenBank/DDBJ whole genome shotgun (WGS) entry which is preliminary data.</text>
</comment>
<evidence type="ECO:0000313" key="2">
    <source>
        <dbReference type="EMBL" id="TCO05370.1"/>
    </source>
</evidence>
<keyword evidence="1" id="KW-0732">Signal</keyword>
<proteinExistence type="predicted"/>
<feature type="chain" id="PRO_5020593217" evidence="1">
    <location>
        <begin position="30"/>
        <end position="123"/>
    </location>
</feature>
<evidence type="ECO:0000313" key="3">
    <source>
        <dbReference type="Proteomes" id="UP000295221"/>
    </source>
</evidence>
<feature type="signal peptide" evidence="1">
    <location>
        <begin position="1"/>
        <end position="29"/>
    </location>
</feature>
<accession>A0A4R2GC02</accession>
<dbReference type="Proteomes" id="UP000295221">
    <property type="component" value="Unassembled WGS sequence"/>
</dbReference>
<gene>
    <name evidence="2" type="ORF">EV194_1162</name>
</gene>
<dbReference type="EMBL" id="SLWK01000016">
    <property type="protein sequence ID" value="TCO05370.1"/>
    <property type="molecule type" value="Genomic_DNA"/>
</dbReference>